<dbReference type="GO" id="GO:0010855">
    <property type="term" value="F:adenylate cyclase inhibitor activity"/>
    <property type="evidence" value="ECO:0007669"/>
    <property type="project" value="TreeGrafter"/>
</dbReference>
<dbReference type="GO" id="GO:0016020">
    <property type="term" value="C:membrane"/>
    <property type="evidence" value="ECO:0007669"/>
    <property type="project" value="InterPro"/>
</dbReference>
<sequence length="153" mass="17044">MANPRRVDTGGLSQLAEVAERFAFSLLTHSQCGAQAQRGRTILDTCAYISISSYHWYPTQINGHTFTGKNSDTFQLPENLLEVPATGTISPSACRRVQLTEYSTEHWFLTNDKTTALNGKASRPTYRQSHTMTAINTYRLMGNYTGDGCPLQF</sequence>
<keyword evidence="2" id="KW-1185">Reference proteome</keyword>
<protein>
    <submittedName>
        <fullName evidence="1">Uncharacterized protein</fullName>
    </submittedName>
</protein>
<evidence type="ECO:0000313" key="2">
    <source>
        <dbReference type="Proteomes" id="UP000314982"/>
    </source>
</evidence>
<accession>A0A4W5KDW7</accession>
<dbReference type="GO" id="GO:0005737">
    <property type="term" value="C:cytoplasm"/>
    <property type="evidence" value="ECO:0007669"/>
    <property type="project" value="TreeGrafter"/>
</dbReference>
<dbReference type="PANTHER" id="PTHR46682">
    <property type="entry name" value="ADHESION G-PROTEIN COUPLED RECEPTOR V1"/>
    <property type="match status" value="1"/>
</dbReference>
<proteinExistence type="predicted"/>
<name>A0A4W5KDW7_9TELE</name>
<reference evidence="1" key="3">
    <citation type="submission" date="2025-09" db="UniProtKB">
        <authorList>
            <consortium name="Ensembl"/>
        </authorList>
    </citation>
    <scope>IDENTIFICATION</scope>
</reference>
<dbReference type="GO" id="GO:0007605">
    <property type="term" value="P:sensory perception of sound"/>
    <property type="evidence" value="ECO:0007669"/>
    <property type="project" value="TreeGrafter"/>
</dbReference>
<dbReference type="PANTHER" id="PTHR46682:SF1">
    <property type="entry name" value="ADHESION G-PROTEIN COUPLED RECEPTOR V1"/>
    <property type="match status" value="1"/>
</dbReference>
<dbReference type="GO" id="GO:0001965">
    <property type="term" value="F:G-protein alpha-subunit binding"/>
    <property type="evidence" value="ECO:0007669"/>
    <property type="project" value="TreeGrafter"/>
</dbReference>
<dbReference type="Ensembl" id="ENSHHUT00000015800.1">
    <property type="protein sequence ID" value="ENSHHUP00000015263.1"/>
    <property type="gene ID" value="ENSHHUG00000009496.1"/>
</dbReference>
<reference evidence="2" key="1">
    <citation type="submission" date="2018-06" db="EMBL/GenBank/DDBJ databases">
        <title>Genome assembly of Danube salmon.</title>
        <authorList>
            <person name="Macqueen D.J."/>
            <person name="Gundappa M.K."/>
        </authorList>
    </citation>
    <scope>NUCLEOTIDE SEQUENCE [LARGE SCALE GENOMIC DNA]</scope>
</reference>
<dbReference type="GO" id="GO:0004930">
    <property type="term" value="F:G protein-coupled receptor activity"/>
    <property type="evidence" value="ECO:0007669"/>
    <property type="project" value="InterPro"/>
</dbReference>
<dbReference type="Proteomes" id="UP000314982">
    <property type="component" value="Unassembled WGS sequence"/>
</dbReference>
<organism evidence="1 2">
    <name type="scientific">Hucho hucho</name>
    <name type="common">huchen</name>
    <dbReference type="NCBI Taxonomy" id="62062"/>
    <lineage>
        <taxon>Eukaryota</taxon>
        <taxon>Metazoa</taxon>
        <taxon>Chordata</taxon>
        <taxon>Craniata</taxon>
        <taxon>Vertebrata</taxon>
        <taxon>Euteleostomi</taxon>
        <taxon>Actinopterygii</taxon>
        <taxon>Neopterygii</taxon>
        <taxon>Teleostei</taxon>
        <taxon>Protacanthopterygii</taxon>
        <taxon>Salmoniformes</taxon>
        <taxon>Salmonidae</taxon>
        <taxon>Salmoninae</taxon>
        <taxon>Hucho</taxon>
    </lineage>
</organism>
<dbReference type="InterPro" id="IPR026919">
    <property type="entry name" value="ADGRV1"/>
</dbReference>
<dbReference type="AlphaFoldDB" id="A0A4W5KDW7"/>
<dbReference type="GO" id="GO:0032420">
    <property type="term" value="C:stereocilium"/>
    <property type="evidence" value="ECO:0007669"/>
    <property type="project" value="TreeGrafter"/>
</dbReference>
<evidence type="ECO:0000313" key="1">
    <source>
        <dbReference type="Ensembl" id="ENSHHUP00000015263.1"/>
    </source>
</evidence>
<dbReference type="GO" id="GO:0007601">
    <property type="term" value="P:visual perception"/>
    <property type="evidence" value="ECO:0007669"/>
    <property type="project" value="TreeGrafter"/>
</dbReference>
<dbReference type="GO" id="GO:0071277">
    <property type="term" value="P:cellular response to calcium ion"/>
    <property type="evidence" value="ECO:0007669"/>
    <property type="project" value="TreeGrafter"/>
</dbReference>
<reference evidence="1" key="2">
    <citation type="submission" date="2025-08" db="UniProtKB">
        <authorList>
            <consortium name="Ensembl"/>
        </authorList>
    </citation>
    <scope>IDENTIFICATION</scope>
</reference>
<dbReference type="GeneTree" id="ENSGT00940000154880"/>